<dbReference type="InterPro" id="IPR002201">
    <property type="entry name" value="Glyco_trans_9"/>
</dbReference>
<evidence type="ECO:0000256" key="2">
    <source>
        <dbReference type="ARBA" id="ARBA00022679"/>
    </source>
</evidence>
<dbReference type="EC" id="2.4.-.-" evidence="3"/>
<dbReference type="RefSeq" id="WP_308985609.1">
    <property type="nucleotide sequence ID" value="NZ_JARXIC010000018.1"/>
</dbReference>
<keyword evidence="1 3" id="KW-0328">Glycosyltransferase</keyword>
<dbReference type="Gene3D" id="3.40.50.2000">
    <property type="entry name" value="Glycogen Phosphorylase B"/>
    <property type="match status" value="1"/>
</dbReference>
<dbReference type="EMBL" id="JARXIC010000018">
    <property type="protein sequence ID" value="MDQ8195150.1"/>
    <property type="molecule type" value="Genomic_DNA"/>
</dbReference>
<dbReference type="Proteomes" id="UP001243717">
    <property type="component" value="Unassembled WGS sequence"/>
</dbReference>
<dbReference type="PANTHER" id="PTHR30160:SF23">
    <property type="match status" value="1"/>
</dbReference>
<sequence length="298" mass="34050">MKDELKYRRSAIVSAKGLGDALLTMTLAYNLHKKGHEVHFYSDVLSLMADYFPFVAVHPFASYTLDAKEILQRYDFCVFADGLLAIEDDSTAASRLFVLNRDQQNRSIHYIHSFCQQMQDHGGLDVAIETMDNGLTLPAKYSFRKYAKRIILHPTSSRLSKNWPMPKFIKLAQLLRASGYQPVFILTDSEKDYQQMLEPHAIEFVSLALNELVPYLYESGAIVANDSGPGHLAAFTGIPTLSIFPKKSRSSMWRPVGDNVSLIWPRFRLPGSRGSRYWQRFLSVRQVHRALMARLRDQ</sequence>
<dbReference type="SUPFAM" id="SSF53756">
    <property type="entry name" value="UDP-Glycosyltransferase/glycogen phosphorylase"/>
    <property type="match status" value="1"/>
</dbReference>
<name>A0ABU1AK06_9BACT</name>
<dbReference type="GO" id="GO:0016757">
    <property type="term" value="F:glycosyltransferase activity"/>
    <property type="evidence" value="ECO:0007669"/>
    <property type="project" value="UniProtKB-KW"/>
</dbReference>
<proteinExistence type="predicted"/>
<accession>A0ABU1AK06</accession>
<evidence type="ECO:0000256" key="1">
    <source>
        <dbReference type="ARBA" id="ARBA00022676"/>
    </source>
</evidence>
<protein>
    <submittedName>
        <fullName evidence="3">Glycosyltransferase family 9 protein</fullName>
        <ecNumber evidence="3">2.4.-.-</ecNumber>
    </submittedName>
</protein>
<dbReference type="Pfam" id="PF01075">
    <property type="entry name" value="Glyco_transf_9"/>
    <property type="match status" value="1"/>
</dbReference>
<dbReference type="PANTHER" id="PTHR30160">
    <property type="entry name" value="TETRAACYLDISACCHARIDE 4'-KINASE-RELATED"/>
    <property type="match status" value="1"/>
</dbReference>
<evidence type="ECO:0000313" key="4">
    <source>
        <dbReference type="Proteomes" id="UP001243717"/>
    </source>
</evidence>
<evidence type="ECO:0000313" key="3">
    <source>
        <dbReference type="EMBL" id="MDQ8195150.1"/>
    </source>
</evidence>
<dbReference type="CDD" id="cd03789">
    <property type="entry name" value="GT9_LPS_heptosyltransferase"/>
    <property type="match status" value="1"/>
</dbReference>
<comment type="caution">
    <text evidence="3">The sequence shown here is derived from an EMBL/GenBank/DDBJ whole genome shotgun (WGS) entry which is preliminary data.</text>
</comment>
<dbReference type="InterPro" id="IPR051199">
    <property type="entry name" value="LPS_LOS_Heptosyltrfase"/>
</dbReference>
<keyword evidence="4" id="KW-1185">Reference proteome</keyword>
<gene>
    <name evidence="3" type="ORF">QEH59_11990</name>
</gene>
<organism evidence="3 4">
    <name type="scientific">Thalassobacterium sedimentorum</name>
    <dbReference type="NCBI Taxonomy" id="3041258"/>
    <lineage>
        <taxon>Bacteria</taxon>
        <taxon>Pseudomonadati</taxon>
        <taxon>Verrucomicrobiota</taxon>
        <taxon>Opitutia</taxon>
        <taxon>Puniceicoccales</taxon>
        <taxon>Coraliomargaritaceae</taxon>
        <taxon>Thalassobacterium</taxon>
    </lineage>
</organism>
<reference evidence="3 4" key="1">
    <citation type="submission" date="2023-04" db="EMBL/GenBank/DDBJ databases">
        <title>A novel bacteria isolated from coastal sediment.</title>
        <authorList>
            <person name="Liu X.-J."/>
            <person name="Du Z.-J."/>
        </authorList>
    </citation>
    <scope>NUCLEOTIDE SEQUENCE [LARGE SCALE GENOMIC DNA]</scope>
    <source>
        <strain evidence="3 4">SDUM461004</strain>
    </source>
</reference>
<keyword evidence="2 3" id="KW-0808">Transferase</keyword>